<evidence type="ECO:0000256" key="1">
    <source>
        <dbReference type="ARBA" id="ARBA00022801"/>
    </source>
</evidence>
<dbReference type="PANTHER" id="PTHR42776">
    <property type="entry name" value="SERINE PEPTIDASE S9 FAMILY MEMBER"/>
    <property type="match status" value="1"/>
</dbReference>
<sequence>MKRALGRALAALALLAGAPHAPASARPFTVGDLLQQESFGAVVIDPAGRWVVFERRGPYASAARFDDDQGNPIGTSRLFIAERGGAGPARPLLPEAAAGQLIGALSPSAARLAVFQIHDGDWRVGVVELATRSVRWLDLAVPKPHRGRLLQWRSDEELLLVDRGGGPLTTSDRIGRVSAELLPRLWAQSAAGRGAHTVVGSGAYRDVRPRPAPGRLLRIDVETGRAVEVARGEIVDLELAPGGRHVAFRTLGADIQSRPGRQIQGDWGVSPQVERLQVANLETGQVATPCAACDVLPSLMAWSPRGTGLLFFAREGDTPWSAGRLRRYDVRPGRMSVLDDAGATPTVLGRPEIVRADWMGEVPIFLGRASTPGAGRADWYSWDGARAVKLTGALPAAAATLVTLGPQGFSIVVDGQLWSVTATGRARRLGAARSAVAAPPPKTRDRRPLATARALGSVVAADDPGRRLVRIGPDGRRAGLALPADGVVEAVGPDALGAVVRFDRQGHEARLEWRGGEGAGRVLAEINGRLADTDPLDVRAIRHTGPDGQPLTSWLYLPPRRDGPPPPLVVKVYSGDTYRVPPPFKPPVLGLQGDTRVLVGQGYAVLAPSLPRPRPAPGAGEEPALGLADRILAIVDQAAADPALAGAFDPERLALWGHSYGGYTVMATLTQTDRFRAAVAVGGYADLVAKWSSLPVPHRPRPDEGVRSNYVTGGMESGQGRMGVPPWADPARYARNSPLLQADAITTPLLLAHGDQDGAVPLTQSEAMFSALYRQNKDALLVTYWGEGHYISSPGNVRDLYARVREFLDAHLALPTTAAEGPAESPAPGPASSAPTPPPGRR</sequence>
<evidence type="ECO:0000313" key="5">
    <source>
        <dbReference type="EMBL" id="RAK67802.1"/>
    </source>
</evidence>
<dbReference type="SUPFAM" id="SSF53474">
    <property type="entry name" value="alpha/beta-Hydrolases"/>
    <property type="match status" value="1"/>
</dbReference>
<evidence type="ECO:0000313" key="6">
    <source>
        <dbReference type="Proteomes" id="UP000249524"/>
    </source>
</evidence>
<dbReference type="InterPro" id="IPR029058">
    <property type="entry name" value="AB_hydrolase_fold"/>
</dbReference>
<dbReference type="Pfam" id="PF00326">
    <property type="entry name" value="Peptidase_S9"/>
    <property type="match status" value="1"/>
</dbReference>
<feature type="compositionally biased region" description="Pro residues" evidence="2">
    <location>
        <begin position="825"/>
        <end position="842"/>
    </location>
</feature>
<evidence type="ECO:0000256" key="2">
    <source>
        <dbReference type="SAM" id="MobiDB-lite"/>
    </source>
</evidence>
<proteinExistence type="predicted"/>
<dbReference type="SUPFAM" id="SSF69322">
    <property type="entry name" value="Tricorn protease domain 2"/>
    <property type="match status" value="1"/>
</dbReference>
<dbReference type="Gene3D" id="3.40.50.1820">
    <property type="entry name" value="alpha/beta hydrolase"/>
    <property type="match status" value="1"/>
</dbReference>
<dbReference type="RefSeq" id="WP_111275411.1">
    <property type="nucleotide sequence ID" value="NZ_QFYS01000002.1"/>
</dbReference>
<feature type="chain" id="PRO_5016330512" description="Peptidase S9 prolyl oligopeptidase catalytic domain-containing protein" evidence="3">
    <location>
        <begin position="24"/>
        <end position="842"/>
    </location>
</feature>
<dbReference type="Proteomes" id="UP000249524">
    <property type="component" value="Unassembled WGS sequence"/>
</dbReference>
<feature type="region of interest" description="Disordered" evidence="2">
    <location>
        <begin position="818"/>
        <end position="842"/>
    </location>
</feature>
<name>A0A328BK16_9CAUL</name>
<keyword evidence="6" id="KW-1185">Reference proteome</keyword>
<accession>A0A328BK16</accession>
<keyword evidence="1" id="KW-0378">Hydrolase</keyword>
<comment type="caution">
    <text evidence="5">The sequence shown here is derived from an EMBL/GenBank/DDBJ whole genome shotgun (WGS) entry which is preliminary data.</text>
</comment>
<dbReference type="AlphaFoldDB" id="A0A328BK16"/>
<dbReference type="GO" id="GO:0004252">
    <property type="term" value="F:serine-type endopeptidase activity"/>
    <property type="evidence" value="ECO:0007669"/>
    <property type="project" value="TreeGrafter"/>
</dbReference>
<gene>
    <name evidence="5" type="ORF">DJ019_07850</name>
</gene>
<feature type="signal peptide" evidence="3">
    <location>
        <begin position="1"/>
        <end position="23"/>
    </location>
</feature>
<dbReference type="OrthoDB" id="7201746at2"/>
<dbReference type="InterPro" id="IPR001375">
    <property type="entry name" value="Peptidase_S9_cat"/>
</dbReference>
<evidence type="ECO:0000259" key="4">
    <source>
        <dbReference type="Pfam" id="PF00326"/>
    </source>
</evidence>
<organism evidence="5 6">
    <name type="scientific">Phenylobacterium kunshanense</name>
    <dbReference type="NCBI Taxonomy" id="1445034"/>
    <lineage>
        <taxon>Bacteria</taxon>
        <taxon>Pseudomonadati</taxon>
        <taxon>Pseudomonadota</taxon>
        <taxon>Alphaproteobacteria</taxon>
        <taxon>Caulobacterales</taxon>
        <taxon>Caulobacteraceae</taxon>
        <taxon>Phenylobacterium</taxon>
    </lineage>
</organism>
<reference evidence="5 6" key="1">
    <citation type="submission" date="2018-05" db="EMBL/GenBank/DDBJ databases">
        <authorList>
            <person name="Lanie J.A."/>
            <person name="Ng W.-L."/>
            <person name="Kazmierczak K.M."/>
            <person name="Andrzejewski T.M."/>
            <person name="Davidsen T.M."/>
            <person name="Wayne K.J."/>
            <person name="Tettelin H."/>
            <person name="Glass J.I."/>
            <person name="Rusch D."/>
            <person name="Podicherti R."/>
            <person name="Tsui H.-C.T."/>
            <person name="Winkler M.E."/>
        </authorList>
    </citation>
    <scope>NUCLEOTIDE SEQUENCE [LARGE SCALE GENOMIC DNA]</scope>
    <source>
        <strain evidence="5 6">BUT-10</strain>
    </source>
</reference>
<keyword evidence="3" id="KW-0732">Signal</keyword>
<protein>
    <recommendedName>
        <fullName evidence="4">Peptidase S9 prolyl oligopeptidase catalytic domain-containing protein</fullName>
    </recommendedName>
</protein>
<dbReference type="PANTHER" id="PTHR42776:SF27">
    <property type="entry name" value="DIPEPTIDYL PEPTIDASE FAMILY MEMBER 6"/>
    <property type="match status" value="1"/>
</dbReference>
<dbReference type="EMBL" id="QFYS01000002">
    <property type="protein sequence ID" value="RAK67802.1"/>
    <property type="molecule type" value="Genomic_DNA"/>
</dbReference>
<feature type="domain" description="Peptidase S9 prolyl oligopeptidase catalytic" evidence="4">
    <location>
        <begin position="646"/>
        <end position="812"/>
    </location>
</feature>
<dbReference type="GO" id="GO:0006508">
    <property type="term" value="P:proteolysis"/>
    <property type="evidence" value="ECO:0007669"/>
    <property type="project" value="InterPro"/>
</dbReference>
<evidence type="ECO:0000256" key="3">
    <source>
        <dbReference type="SAM" id="SignalP"/>
    </source>
</evidence>